<dbReference type="RefSeq" id="XP_049265500.1">
    <property type="nucleotide sequence ID" value="XM_049404966.1"/>
</dbReference>
<feature type="compositionally biased region" description="Acidic residues" evidence="2">
    <location>
        <begin position="119"/>
        <end position="130"/>
    </location>
</feature>
<dbReference type="PANTHER" id="PTHR11064:SF9">
    <property type="entry name" value="NUCLEAR TRANSCRIPTION FACTOR Y SUBUNIT BETA"/>
    <property type="match status" value="1"/>
</dbReference>
<dbReference type="AlphaFoldDB" id="A0A8J5UK93"/>
<evidence type="ECO:0000256" key="1">
    <source>
        <dbReference type="ARBA" id="ARBA00023125"/>
    </source>
</evidence>
<sequence length="301" mass="34323">MPQEPIDKDWRNFGRVMKSALPEHAKLSKESKECIQECVSEFISFVTSQAADKCKLEKRKTLNGEDILWAMYTLGFENYSELLKIYLAKYRQHELEESIRKPPKKKPSKKPRKERYSETEPDEEEDEDNESLLVPAQNPQQPQYYTTQDEEMYTDENYTSEGISPTLPYPPPTQPIPTGVYHPEVPTRSYAEYESQFPNPETAYIDQDNIANLRSKIEAPGTDYVDYLNPNLSSVSQSSVIQQSSTILPRLSNSIEYLLAGPSDSLQEQQRQIQQDVLGNGGGGSTGSSESNLMDQYVNRL</sequence>
<evidence type="ECO:0000313" key="5">
    <source>
        <dbReference type="Proteomes" id="UP000694255"/>
    </source>
</evidence>
<proteinExistence type="predicted"/>
<name>A0A8J5UK93_9ASCO</name>
<evidence type="ECO:0000256" key="2">
    <source>
        <dbReference type="SAM" id="MobiDB-lite"/>
    </source>
</evidence>
<reference evidence="4 5" key="1">
    <citation type="journal article" date="2021" name="DNA Res.">
        <title>Genome analysis of Candida subhashii reveals its hybrid nature and dual mitochondrial genome conformations.</title>
        <authorList>
            <person name="Mixao V."/>
            <person name="Hegedusova E."/>
            <person name="Saus E."/>
            <person name="Pryszcz L.P."/>
            <person name="Cillingova A."/>
            <person name="Nosek J."/>
            <person name="Gabaldon T."/>
        </authorList>
    </citation>
    <scope>NUCLEOTIDE SEQUENCE [LARGE SCALE GENOMIC DNA]</scope>
    <source>
        <strain evidence="4 5">CBS 10753</strain>
    </source>
</reference>
<gene>
    <name evidence="4" type="ORF">J8A68_001324</name>
</gene>
<dbReference type="CDD" id="cd22907">
    <property type="entry name" value="HFD_NFYB"/>
    <property type="match status" value="1"/>
</dbReference>
<dbReference type="GO" id="GO:0001228">
    <property type="term" value="F:DNA-binding transcription activator activity, RNA polymerase II-specific"/>
    <property type="evidence" value="ECO:0007669"/>
    <property type="project" value="InterPro"/>
</dbReference>
<feature type="domain" description="Transcription factor CBF/NF-Y/archaeal histone" evidence="3">
    <location>
        <begin position="12"/>
        <end position="71"/>
    </location>
</feature>
<comment type="caution">
    <text evidence="4">The sequence shown here is derived from an EMBL/GenBank/DDBJ whole genome shotgun (WGS) entry which is preliminary data.</text>
</comment>
<evidence type="ECO:0000313" key="4">
    <source>
        <dbReference type="EMBL" id="KAG7665268.1"/>
    </source>
</evidence>
<dbReference type="InterPro" id="IPR027113">
    <property type="entry name" value="Transc_fact_NFYB/HAP3"/>
</dbReference>
<dbReference type="GO" id="GO:0000978">
    <property type="term" value="F:RNA polymerase II cis-regulatory region sequence-specific DNA binding"/>
    <property type="evidence" value="ECO:0007669"/>
    <property type="project" value="TreeGrafter"/>
</dbReference>
<organism evidence="4 5">
    <name type="scientific">[Candida] subhashii</name>
    <dbReference type="NCBI Taxonomy" id="561895"/>
    <lineage>
        <taxon>Eukaryota</taxon>
        <taxon>Fungi</taxon>
        <taxon>Dikarya</taxon>
        <taxon>Ascomycota</taxon>
        <taxon>Saccharomycotina</taxon>
        <taxon>Pichiomycetes</taxon>
        <taxon>Debaryomycetaceae</taxon>
        <taxon>Spathaspora</taxon>
    </lineage>
</organism>
<dbReference type="Proteomes" id="UP000694255">
    <property type="component" value="Unassembled WGS sequence"/>
</dbReference>
<dbReference type="OrthoDB" id="386949at2759"/>
<dbReference type="InterPro" id="IPR003958">
    <property type="entry name" value="CBFA_NFYB_domain"/>
</dbReference>
<keyword evidence="1" id="KW-0238">DNA-binding</keyword>
<dbReference type="EMBL" id="JAGSYN010000051">
    <property type="protein sequence ID" value="KAG7665268.1"/>
    <property type="molecule type" value="Genomic_DNA"/>
</dbReference>
<dbReference type="GO" id="GO:0016602">
    <property type="term" value="C:CCAAT-binding factor complex"/>
    <property type="evidence" value="ECO:0007669"/>
    <property type="project" value="InterPro"/>
</dbReference>
<feature type="region of interest" description="Disordered" evidence="2">
    <location>
        <begin position="96"/>
        <end position="141"/>
    </location>
</feature>
<feature type="compositionally biased region" description="Basic residues" evidence="2">
    <location>
        <begin position="101"/>
        <end position="113"/>
    </location>
</feature>
<protein>
    <recommendedName>
        <fullName evidence="3">Transcription factor CBF/NF-Y/archaeal histone domain-containing protein</fullName>
    </recommendedName>
</protein>
<keyword evidence="5" id="KW-1185">Reference proteome</keyword>
<evidence type="ECO:0000259" key="3">
    <source>
        <dbReference type="Pfam" id="PF00808"/>
    </source>
</evidence>
<feature type="region of interest" description="Disordered" evidence="2">
    <location>
        <begin position="277"/>
        <end position="301"/>
    </location>
</feature>
<dbReference type="Pfam" id="PF00808">
    <property type="entry name" value="CBFD_NFYB_HMF"/>
    <property type="match status" value="1"/>
</dbReference>
<dbReference type="GeneID" id="73468125"/>
<accession>A0A8J5UK93</accession>
<dbReference type="PANTHER" id="PTHR11064">
    <property type="entry name" value="CCAAT-BINDING TRANSCRIPTION FACTOR-RELATED"/>
    <property type="match status" value="1"/>
</dbReference>